<feature type="chain" id="PRO_5047044435" evidence="1">
    <location>
        <begin position="18"/>
        <end position="405"/>
    </location>
</feature>
<gene>
    <name evidence="2" type="ORF">Hsar01_00260</name>
</gene>
<evidence type="ECO:0000313" key="2">
    <source>
        <dbReference type="EMBL" id="GAA5481054.1"/>
    </source>
</evidence>
<comment type="caution">
    <text evidence="2">The sequence shown here is derived from an EMBL/GenBank/DDBJ whole genome shotgun (WGS) entry which is preliminary data.</text>
</comment>
<proteinExistence type="predicted"/>
<protein>
    <submittedName>
        <fullName evidence="2">Uncharacterized protein</fullName>
    </submittedName>
</protein>
<evidence type="ECO:0000256" key="1">
    <source>
        <dbReference type="SAM" id="SignalP"/>
    </source>
</evidence>
<organism evidence="2 3">
    <name type="scientific">Haloferula sargassicola</name>
    <dbReference type="NCBI Taxonomy" id="490096"/>
    <lineage>
        <taxon>Bacteria</taxon>
        <taxon>Pseudomonadati</taxon>
        <taxon>Verrucomicrobiota</taxon>
        <taxon>Verrucomicrobiia</taxon>
        <taxon>Verrucomicrobiales</taxon>
        <taxon>Verrucomicrobiaceae</taxon>
        <taxon>Haloferula</taxon>
    </lineage>
</organism>
<evidence type="ECO:0000313" key="3">
    <source>
        <dbReference type="Proteomes" id="UP001476282"/>
    </source>
</evidence>
<dbReference type="RefSeq" id="WP_353565210.1">
    <property type="nucleotide sequence ID" value="NZ_BAABRI010000001.1"/>
</dbReference>
<accession>A0ABP9UP26</accession>
<dbReference type="Proteomes" id="UP001476282">
    <property type="component" value="Unassembled WGS sequence"/>
</dbReference>
<feature type="signal peptide" evidence="1">
    <location>
        <begin position="1"/>
        <end position="17"/>
    </location>
</feature>
<dbReference type="EMBL" id="BAABRI010000001">
    <property type="protein sequence ID" value="GAA5481054.1"/>
    <property type="molecule type" value="Genomic_DNA"/>
</dbReference>
<reference evidence="2 3" key="1">
    <citation type="submission" date="2024-02" db="EMBL/GenBank/DDBJ databases">
        <title>Haloferula sargassicola NBRC 104335.</title>
        <authorList>
            <person name="Ichikawa N."/>
            <person name="Katano-Makiyama Y."/>
            <person name="Hidaka K."/>
        </authorList>
    </citation>
    <scope>NUCLEOTIDE SEQUENCE [LARGE SCALE GENOMIC DNA]</scope>
    <source>
        <strain evidence="2 3">NBRC 104335</strain>
    </source>
</reference>
<sequence>MKATFLLAALLVAPAVAAINIPGANATSGVLDITADTTIDLSLAADGAWDGANTAHGIYDADEWAVVFNYSSVHIASGTTLTFTNHPSRAPVVWLVSGDVTIDGVVSLDGQESLNAPLLAEPGPGGFRGATGYYSAGVGDSAGFGMGGGLRQAKGGDFGIGDRSYGNPSLVPLIGGSGGSAAAGTRVQGGGGGGGAILIACTGTLTVNGTLRANGGDGIPYYFSDRTGGGSGGGIRLVCSDFGGTGTVNALGGLGGQSEAATYGRIRLERITDTSAGVLSPDPSVVPLSESDTALVWPPPTAPEVRIVSIGGEAAPADPRASFGAAGADVSLAETSSTPIVIETTHVEQASTVEVRVTPRADGDAIIVPAAVDSVISTDPLVVQWTATLPVNTGYSAVQVKVIRP</sequence>
<keyword evidence="3" id="KW-1185">Reference proteome</keyword>
<keyword evidence="1" id="KW-0732">Signal</keyword>
<name>A0ABP9UP26_9BACT</name>